<accession>A0A7S8E6D1</accession>
<reference evidence="2 3" key="1">
    <citation type="submission" date="2020-02" db="EMBL/GenBank/DDBJ databases">
        <authorList>
            <person name="Zheng R.K."/>
            <person name="Sun C.M."/>
        </authorList>
    </citation>
    <scope>NUCLEOTIDE SEQUENCE [LARGE SCALE GENOMIC DNA]</scope>
    <source>
        <strain evidence="3">rifampicinis</strain>
    </source>
</reference>
<dbReference type="PANTHER" id="PTHR39199">
    <property type="entry name" value="BLR5128 PROTEIN"/>
    <property type="match status" value="1"/>
</dbReference>
<dbReference type="SUPFAM" id="SSF55021">
    <property type="entry name" value="ACT-like"/>
    <property type="match status" value="1"/>
</dbReference>
<dbReference type="InterPro" id="IPR027795">
    <property type="entry name" value="CASTOR_ACT_dom"/>
</dbReference>
<dbReference type="RefSeq" id="WP_195169201.1">
    <property type="nucleotide sequence ID" value="NZ_CP062983.1"/>
</dbReference>
<evidence type="ECO:0000313" key="3">
    <source>
        <dbReference type="Proteomes" id="UP000594468"/>
    </source>
</evidence>
<evidence type="ECO:0000259" key="1">
    <source>
        <dbReference type="Pfam" id="PF13840"/>
    </source>
</evidence>
<feature type="domain" description="CASTOR ACT" evidence="1">
    <location>
        <begin position="81"/>
        <end position="138"/>
    </location>
</feature>
<dbReference type="AlphaFoldDB" id="A0A7S8E6D1"/>
<dbReference type="PANTHER" id="PTHR39199:SF1">
    <property type="entry name" value="BLR5128 PROTEIN"/>
    <property type="match status" value="1"/>
</dbReference>
<dbReference type="EMBL" id="CP062983">
    <property type="protein sequence ID" value="QPC81128.1"/>
    <property type="molecule type" value="Genomic_DNA"/>
</dbReference>
<dbReference type="InterPro" id="IPR045865">
    <property type="entry name" value="ACT-like_dom_sf"/>
</dbReference>
<dbReference type="Proteomes" id="UP000594468">
    <property type="component" value="Chromosome"/>
</dbReference>
<evidence type="ECO:0000313" key="2">
    <source>
        <dbReference type="EMBL" id="QPC81128.1"/>
    </source>
</evidence>
<protein>
    <submittedName>
        <fullName evidence="2">ACT domain-containing protein</fullName>
    </submittedName>
</protein>
<keyword evidence="3" id="KW-1185">Reference proteome</keyword>
<dbReference type="KEGG" id="pmet:G4Y79_15605"/>
<dbReference type="Gene3D" id="3.30.2130.10">
    <property type="entry name" value="VC0802-like"/>
    <property type="match status" value="1"/>
</dbReference>
<gene>
    <name evidence="2" type="ORF">G4Y79_15605</name>
</gene>
<proteinExistence type="predicted"/>
<organism evidence="2 3">
    <name type="scientific">Phototrophicus methaneseepsis</name>
    <dbReference type="NCBI Taxonomy" id="2710758"/>
    <lineage>
        <taxon>Bacteria</taxon>
        <taxon>Bacillati</taxon>
        <taxon>Chloroflexota</taxon>
        <taxon>Candidatus Thermofontia</taxon>
        <taxon>Phototrophicales</taxon>
        <taxon>Phototrophicaceae</taxon>
        <taxon>Phototrophicus</taxon>
    </lineage>
</organism>
<sequence>MAQTVEEILAAAKLYTDEGIYAVVKLPSQAITPAAGVIAEVGEAFSALIVDKDEITLILDVEAYEEYQRRLRGHEANIGYWRLITFDIELESDLVGFMAVVSKTLADVGISFLALAAYSRDHILVPEAKFEAAMTALTQLQESLR</sequence>
<dbReference type="Pfam" id="PF13840">
    <property type="entry name" value="ACT_7"/>
    <property type="match status" value="1"/>
</dbReference>
<name>A0A7S8E6D1_9CHLR</name>